<accession>A0AAJ4MVK2</accession>
<dbReference type="Proteomes" id="UP000662821">
    <property type="component" value="Chromosome"/>
</dbReference>
<proteinExistence type="predicted"/>
<protein>
    <submittedName>
        <fullName evidence="1">Uncharacterized protein</fullName>
    </submittedName>
</protein>
<evidence type="ECO:0000313" key="2">
    <source>
        <dbReference type="Proteomes" id="UP000662821"/>
    </source>
</evidence>
<dbReference type="AlphaFoldDB" id="A0AAJ4MVK2"/>
<dbReference type="EMBL" id="CP071520">
    <property type="protein sequence ID" value="QSX97989.1"/>
    <property type="molecule type" value="Genomic_DNA"/>
</dbReference>
<name>A0AAJ4MVK2_9BURK</name>
<sequence length="111" mass="12218">MIERFEKDFQRTVRVAHLSPIGGGKNLILPQLYDAAIVWVGDGRLRVRGFEINPMTKAHVAMAWGAEIVADQRPGRVLVPLDGETEVSVLTSQADLEKAAAARTGPAQWKR</sequence>
<evidence type="ECO:0000313" key="1">
    <source>
        <dbReference type="EMBL" id="QSX97989.1"/>
    </source>
</evidence>
<gene>
    <name evidence="1" type="ORF">J3P46_08785</name>
</gene>
<dbReference type="RefSeq" id="WP_151093407.1">
    <property type="nucleotide sequence ID" value="NZ_CP071520.1"/>
</dbReference>
<reference evidence="1 2" key="1">
    <citation type="submission" date="2021-03" db="EMBL/GenBank/DDBJ databases">
        <title>Draft genome sequence of Janthinobacterium sp. strain PLB02 isolated from infected primmorphs (Lubomirskia baicalensis).</title>
        <authorList>
            <person name="Chernogor L.I."/>
            <person name="Belikov S.I."/>
            <person name="Petrushin I.S."/>
        </authorList>
    </citation>
    <scope>NUCLEOTIDE SEQUENCE [LARGE SCALE GENOMIC DNA]</scope>
    <source>
        <strain evidence="1 2">PLB02</strain>
    </source>
</reference>
<organism evidence="1 2">
    <name type="scientific">Janthinobacterium lividum</name>
    <dbReference type="NCBI Taxonomy" id="29581"/>
    <lineage>
        <taxon>Bacteria</taxon>
        <taxon>Pseudomonadati</taxon>
        <taxon>Pseudomonadota</taxon>
        <taxon>Betaproteobacteria</taxon>
        <taxon>Burkholderiales</taxon>
        <taxon>Oxalobacteraceae</taxon>
        <taxon>Janthinobacterium</taxon>
    </lineage>
</organism>